<dbReference type="Gene3D" id="3.30.710.10">
    <property type="entry name" value="Potassium Channel Kv1.1, Chain A"/>
    <property type="match status" value="1"/>
</dbReference>
<evidence type="ECO:0000313" key="3">
    <source>
        <dbReference type="Proteomes" id="UP000266673"/>
    </source>
</evidence>
<keyword evidence="3" id="KW-1185">Reference proteome</keyword>
<dbReference type="Proteomes" id="UP000266673">
    <property type="component" value="Unassembled WGS sequence"/>
</dbReference>
<gene>
    <name evidence="2" type="ORF">C2G38_2246739</name>
</gene>
<sequence length="243" mass="28670">MVEFFKNLSNDYLELLNDNEDFNKTVFILRNELTNTNPDINNIKTINLNHVSIKQFEIIIKYIYGGIFSLDGLDVSFIFEIMLVAYEFFLEELGKFLETFLIEKKASWLRLHFAHIYKSCFQKNKAKRLQNWCKDIVVINPEKVLDSEDFVSIPENALISLIERDDLKMDEIKIWNYIIKWGIAKNPGLSSNLKEWSPENFMTLKITLQNCLPHIRYFQISADDIINNVKPYKQILEKIYGPI</sequence>
<dbReference type="OrthoDB" id="2442943at2759"/>
<dbReference type="Gene3D" id="1.25.40.420">
    <property type="match status" value="1"/>
</dbReference>
<dbReference type="EMBL" id="QKWP01000644">
    <property type="protein sequence ID" value="RIB16903.1"/>
    <property type="molecule type" value="Genomic_DNA"/>
</dbReference>
<dbReference type="PANTHER" id="PTHR46306">
    <property type="entry name" value="BTB/POZ DOMAIN-CONTAINING PROTEIN 9"/>
    <property type="match status" value="1"/>
</dbReference>
<accession>A0A397VA93</accession>
<dbReference type="PANTHER" id="PTHR46306:SF1">
    <property type="entry name" value="BTB_POZ DOMAIN-CONTAINING PROTEIN 9"/>
    <property type="match status" value="1"/>
</dbReference>
<dbReference type="SUPFAM" id="SSF54695">
    <property type="entry name" value="POZ domain"/>
    <property type="match status" value="1"/>
</dbReference>
<dbReference type="InterPro" id="IPR052407">
    <property type="entry name" value="BTB_POZ_domain_cont_9"/>
</dbReference>
<evidence type="ECO:0000313" key="2">
    <source>
        <dbReference type="EMBL" id="RIB16903.1"/>
    </source>
</evidence>
<dbReference type="InterPro" id="IPR011705">
    <property type="entry name" value="BACK"/>
</dbReference>
<feature type="domain" description="BACK" evidence="1">
    <location>
        <begin position="125"/>
        <end position="183"/>
    </location>
</feature>
<name>A0A397VA93_9GLOM</name>
<evidence type="ECO:0000259" key="1">
    <source>
        <dbReference type="Pfam" id="PF07707"/>
    </source>
</evidence>
<comment type="caution">
    <text evidence="2">The sequence shown here is derived from an EMBL/GenBank/DDBJ whole genome shotgun (WGS) entry which is preliminary data.</text>
</comment>
<dbReference type="GO" id="GO:0005737">
    <property type="term" value="C:cytoplasm"/>
    <property type="evidence" value="ECO:0007669"/>
    <property type="project" value="TreeGrafter"/>
</dbReference>
<dbReference type="Pfam" id="PF07707">
    <property type="entry name" value="BACK"/>
    <property type="match status" value="1"/>
</dbReference>
<protein>
    <recommendedName>
        <fullName evidence="1">BACK domain-containing protein</fullName>
    </recommendedName>
</protein>
<organism evidence="2 3">
    <name type="scientific">Gigaspora rosea</name>
    <dbReference type="NCBI Taxonomy" id="44941"/>
    <lineage>
        <taxon>Eukaryota</taxon>
        <taxon>Fungi</taxon>
        <taxon>Fungi incertae sedis</taxon>
        <taxon>Mucoromycota</taxon>
        <taxon>Glomeromycotina</taxon>
        <taxon>Glomeromycetes</taxon>
        <taxon>Diversisporales</taxon>
        <taxon>Gigasporaceae</taxon>
        <taxon>Gigaspora</taxon>
    </lineage>
</organism>
<dbReference type="AlphaFoldDB" id="A0A397VA93"/>
<dbReference type="InterPro" id="IPR011333">
    <property type="entry name" value="SKP1/BTB/POZ_sf"/>
</dbReference>
<reference evidence="2 3" key="1">
    <citation type="submission" date="2018-06" db="EMBL/GenBank/DDBJ databases">
        <title>Comparative genomics reveals the genomic features of Rhizophagus irregularis, R. cerebriforme, R. diaphanum and Gigaspora rosea, and their symbiotic lifestyle signature.</title>
        <authorList>
            <person name="Morin E."/>
            <person name="San Clemente H."/>
            <person name="Chen E.C.H."/>
            <person name="De La Providencia I."/>
            <person name="Hainaut M."/>
            <person name="Kuo A."/>
            <person name="Kohler A."/>
            <person name="Murat C."/>
            <person name="Tang N."/>
            <person name="Roy S."/>
            <person name="Loubradou J."/>
            <person name="Henrissat B."/>
            <person name="Grigoriev I.V."/>
            <person name="Corradi N."/>
            <person name="Roux C."/>
            <person name="Martin F.M."/>
        </authorList>
    </citation>
    <scope>NUCLEOTIDE SEQUENCE [LARGE SCALE GENOMIC DNA]</scope>
    <source>
        <strain evidence="2 3">DAOM 194757</strain>
    </source>
</reference>
<proteinExistence type="predicted"/>